<feature type="non-terminal residue" evidence="1">
    <location>
        <position position="1"/>
    </location>
</feature>
<protein>
    <submittedName>
        <fullName evidence="1">Uncharacterized protein</fullName>
    </submittedName>
</protein>
<evidence type="ECO:0000313" key="1">
    <source>
        <dbReference type="EMBL" id="KAJ9581394.1"/>
    </source>
</evidence>
<proteinExistence type="predicted"/>
<dbReference type="Proteomes" id="UP001233999">
    <property type="component" value="Unassembled WGS sequence"/>
</dbReference>
<dbReference type="EMBL" id="JASPKZ010007932">
    <property type="protein sequence ID" value="KAJ9581394.1"/>
    <property type="molecule type" value="Genomic_DNA"/>
</dbReference>
<comment type="caution">
    <text evidence="1">The sequence shown here is derived from an EMBL/GenBank/DDBJ whole genome shotgun (WGS) entry which is preliminary data.</text>
</comment>
<name>A0AAD7ZIM1_DIPPU</name>
<dbReference type="AlphaFoldDB" id="A0AAD7ZIM1"/>
<organism evidence="1 2">
    <name type="scientific">Diploptera punctata</name>
    <name type="common">Pacific beetle cockroach</name>
    <dbReference type="NCBI Taxonomy" id="6984"/>
    <lineage>
        <taxon>Eukaryota</taxon>
        <taxon>Metazoa</taxon>
        <taxon>Ecdysozoa</taxon>
        <taxon>Arthropoda</taxon>
        <taxon>Hexapoda</taxon>
        <taxon>Insecta</taxon>
        <taxon>Pterygota</taxon>
        <taxon>Neoptera</taxon>
        <taxon>Polyneoptera</taxon>
        <taxon>Dictyoptera</taxon>
        <taxon>Blattodea</taxon>
        <taxon>Blaberoidea</taxon>
        <taxon>Blaberidae</taxon>
        <taxon>Diplopterinae</taxon>
        <taxon>Diploptera</taxon>
    </lineage>
</organism>
<evidence type="ECO:0000313" key="2">
    <source>
        <dbReference type="Proteomes" id="UP001233999"/>
    </source>
</evidence>
<sequence length="75" mass="9002">DGADIDIQGMNRLKIRRSAVRWRGVMKYEPEQKWYSHLSLPLLIFFQTVFQSTKRGSKRQLFKMTEQQSLEKELK</sequence>
<reference evidence="1" key="1">
    <citation type="journal article" date="2023" name="IScience">
        <title>Live-bearing cockroach genome reveals convergent evolutionary mechanisms linked to viviparity in insects and beyond.</title>
        <authorList>
            <person name="Fouks B."/>
            <person name="Harrison M.C."/>
            <person name="Mikhailova A.A."/>
            <person name="Marchal E."/>
            <person name="English S."/>
            <person name="Carruthers M."/>
            <person name="Jennings E.C."/>
            <person name="Chiamaka E.L."/>
            <person name="Frigard R.A."/>
            <person name="Pippel M."/>
            <person name="Attardo G.M."/>
            <person name="Benoit J.B."/>
            <person name="Bornberg-Bauer E."/>
            <person name="Tobe S.S."/>
        </authorList>
    </citation>
    <scope>NUCLEOTIDE SEQUENCE</scope>
    <source>
        <strain evidence="1">Stay&amp;Tobe</strain>
    </source>
</reference>
<feature type="non-terminal residue" evidence="1">
    <location>
        <position position="75"/>
    </location>
</feature>
<reference evidence="1" key="2">
    <citation type="submission" date="2023-05" db="EMBL/GenBank/DDBJ databases">
        <authorList>
            <person name="Fouks B."/>
        </authorList>
    </citation>
    <scope>NUCLEOTIDE SEQUENCE</scope>
    <source>
        <strain evidence="1">Stay&amp;Tobe</strain>
        <tissue evidence="1">Testes</tissue>
    </source>
</reference>
<accession>A0AAD7ZIM1</accession>
<keyword evidence="2" id="KW-1185">Reference proteome</keyword>
<gene>
    <name evidence="1" type="ORF">L9F63_023429</name>
</gene>